<name>F3KXE3_9BURK</name>
<dbReference type="RefSeq" id="WP_006299281.1">
    <property type="nucleotide sequence ID" value="NZ_AEGR01000102.1"/>
</dbReference>
<evidence type="ECO:0008006" key="4">
    <source>
        <dbReference type="Google" id="ProtNLM"/>
    </source>
</evidence>
<evidence type="ECO:0000313" key="2">
    <source>
        <dbReference type="EMBL" id="EGI75510.1"/>
    </source>
</evidence>
<sequence length="265" mass="28410">MKLNLVPARTGLAWFRAGLRTFWRQPLAFSGLFLLFIAMVSLVGMLPYVGGVLALTLLPAATLGFMAATREAASGKFPMPAILLSAFRAGRQRARAMLVLGAAYALGLVLVMGVSALADDGQFARMYLFGGPITAELANSSAFRNAVWISMALSIPLNMLFWHAPALVHWHDVPPVRSLFFSFVACVRNFWAFTLYTLAWSGLGLLVAFGLILLTAVLGQTAVLGVALMPVSLLMGAMFITSIWFSFQDSFVVSDPDAGAAPAEA</sequence>
<accession>F3KXE3</accession>
<dbReference type="AlphaFoldDB" id="F3KXE3"/>
<evidence type="ECO:0000256" key="1">
    <source>
        <dbReference type="SAM" id="Phobius"/>
    </source>
</evidence>
<dbReference type="EMBL" id="AEGR01000102">
    <property type="protein sequence ID" value="EGI75510.1"/>
    <property type="molecule type" value="Genomic_DNA"/>
</dbReference>
<feature type="transmembrane region" description="Helical" evidence="1">
    <location>
        <begin position="48"/>
        <end position="69"/>
    </location>
</feature>
<feature type="transmembrane region" description="Helical" evidence="1">
    <location>
        <begin position="21"/>
        <end position="42"/>
    </location>
</feature>
<feature type="transmembrane region" description="Helical" evidence="1">
    <location>
        <begin position="199"/>
        <end position="219"/>
    </location>
</feature>
<dbReference type="InterPro" id="IPR047798">
    <property type="entry name" value="BPSS1780-like"/>
</dbReference>
<keyword evidence="1" id="KW-1133">Transmembrane helix</keyword>
<keyword evidence="3" id="KW-1185">Reference proteome</keyword>
<dbReference type="NCBIfam" id="NF041043">
    <property type="entry name" value="BPSS1780_fam"/>
    <property type="match status" value="1"/>
</dbReference>
<dbReference type="Proteomes" id="UP000016368">
    <property type="component" value="Unassembled WGS sequence"/>
</dbReference>
<keyword evidence="1" id="KW-0472">Membrane</keyword>
<organism evidence="2 3">
    <name type="scientific">Hylemonella gracilis ATCC 19624</name>
    <dbReference type="NCBI Taxonomy" id="887062"/>
    <lineage>
        <taxon>Bacteria</taxon>
        <taxon>Pseudomonadati</taxon>
        <taxon>Pseudomonadota</taxon>
        <taxon>Betaproteobacteria</taxon>
        <taxon>Burkholderiales</taxon>
        <taxon>Comamonadaceae</taxon>
        <taxon>Hylemonella</taxon>
    </lineage>
</organism>
<proteinExistence type="predicted"/>
<dbReference type="STRING" id="887062.HGR_15664"/>
<comment type="caution">
    <text evidence="2">The sequence shown here is derived from an EMBL/GenBank/DDBJ whole genome shotgun (WGS) entry which is preliminary data.</text>
</comment>
<keyword evidence="1" id="KW-0812">Transmembrane</keyword>
<gene>
    <name evidence="2" type="ORF">HGR_15664</name>
</gene>
<feature type="transmembrane region" description="Helical" evidence="1">
    <location>
        <begin position="97"/>
        <end position="118"/>
    </location>
</feature>
<dbReference type="OrthoDB" id="5298483at2"/>
<dbReference type="eggNOG" id="COG5473">
    <property type="taxonomic scope" value="Bacteria"/>
</dbReference>
<feature type="transmembrane region" description="Helical" evidence="1">
    <location>
        <begin position="226"/>
        <end position="247"/>
    </location>
</feature>
<reference evidence="2 3" key="1">
    <citation type="journal article" date="2011" name="EMBO J.">
        <title>Structural diversity of bacterial flagellar motors.</title>
        <authorList>
            <person name="Chen S."/>
            <person name="Beeby M."/>
            <person name="Murphy G.E."/>
            <person name="Leadbetter J.R."/>
            <person name="Hendrixson D.R."/>
            <person name="Briegel A."/>
            <person name="Li Z."/>
            <person name="Shi J."/>
            <person name="Tocheva E.I."/>
            <person name="Muller A."/>
            <person name="Dobro M.J."/>
            <person name="Jensen G.J."/>
        </authorList>
    </citation>
    <scope>NUCLEOTIDE SEQUENCE [LARGE SCALE GENOMIC DNA]</scope>
    <source>
        <strain evidence="2 3">ATCC 19624</strain>
    </source>
</reference>
<evidence type="ECO:0000313" key="3">
    <source>
        <dbReference type="Proteomes" id="UP000016368"/>
    </source>
</evidence>
<protein>
    <recommendedName>
        <fullName evidence="4">Transmembrane protein</fullName>
    </recommendedName>
</protein>